<dbReference type="GO" id="GO:0005524">
    <property type="term" value="F:ATP binding"/>
    <property type="evidence" value="ECO:0007669"/>
    <property type="project" value="UniProtKB-UniRule"/>
</dbReference>
<keyword evidence="9" id="KW-1133">Transmembrane helix</keyword>
<reference evidence="11 12" key="1">
    <citation type="submission" date="2016-07" db="EMBL/GenBank/DDBJ databases">
        <title>Pervasive Adenine N6-methylation of Active Genes in Fungi.</title>
        <authorList>
            <consortium name="DOE Joint Genome Institute"/>
            <person name="Mondo S.J."/>
            <person name="Dannebaum R.O."/>
            <person name="Kuo R.C."/>
            <person name="Labutti K."/>
            <person name="Haridas S."/>
            <person name="Kuo A."/>
            <person name="Salamov A."/>
            <person name="Ahrendt S.R."/>
            <person name="Lipzen A."/>
            <person name="Sullivan W."/>
            <person name="Andreopoulos W.B."/>
            <person name="Clum A."/>
            <person name="Lindquist E."/>
            <person name="Daum C."/>
            <person name="Ramamoorthy G.K."/>
            <person name="Gryganskyi A."/>
            <person name="Culley D."/>
            <person name="Magnuson J.K."/>
            <person name="James T.Y."/>
            <person name="O'Malley M.A."/>
            <person name="Stajich J.E."/>
            <person name="Spatafora J.W."/>
            <person name="Visel A."/>
            <person name="Grigoriev I.V."/>
        </authorList>
    </citation>
    <scope>NUCLEOTIDE SEQUENCE [LARGE SCALE GENOMIC DNA]</scope>
    <source>
        <strain evidence="11 12">NRRL 2496</strain>
    </source>
</reference>
<keyword evidence="6" id="KW-0505">Motor protein</keyword>
<dbReference type="AlphaFoldDB" id="A0A1X2HIZ2"/>
<feature type="coiled-coil region" evidence="7">
    <location>
        <begin position="652"/>
        <end position="905"/>
    </location>
</feature>
<keyword evidence="5 7" id="KW-0175">Coiled coil</keyword>
<dbReference type="OMA" id="AGEWIIT"/>
<evidence type="ECO:0000313" key="12">
    <source>
        <dbReference type="Proteomes" id="UP000242180"/>
    </source>
</evidence>
<dbReference type="OrthoDB" id="3176171at2759"/>
<feature type="domain" description="Kinesin motor" evidence="10">
    <location>
        <begin position="92"/>
        <end position="518"/>
    </location>
</feature>
<dbReference type="GO" id="GO:0005875">
    <property type="term" value="C:microtubule associated complex"/>
    <property type="evidence" value="ECO:0007669"/>
    <property type="project" value="TreeGrafter"/>
</dbReference>
<dbReference type="InterPro" id="IPR019821">
    <property type="entry name" value="Kinesin_motor_CS"/>
</dbReference>
<evidence type="ECO:0000256" key="1">
    <source>
        <dbReference type="ARBA" id="ARBA00004496"/>
    </source>
</evidence>
<dbReference type="PRINTS" id="PR00380">
    <property type="entry name" value="KINESINHEAVY"/>
</dbReference>
<accession>A0A1X2HIZ2</accession>
<evidence type="ECO:0000256" key="2">
    <source>
        <dbReference type="ARBA" id="ARBA00022490"/>
    </source>
</evidence>
<keyword evidence="9" id="KW-0472">Membrane</keyword>
<dbReference type="GO" id="GO:0005737">
    <property type="term" value="C:cytoplasm"/>
    <property type="evidence" value="ECO:0007669"/>
    <property type="project" value="UniProtKB-SubCell"/>
</dbReference>
<dbReference type="PROSITE" id="PS50067">
    <property type="entry name" value="KINESIN_MOTOR_2"/>
    <property type="match status" value="1"/>
</dbReference>
<dbReference type="PROSITE" id="PS00411">
    <property type="entry name" value="KINESIN_MOTOR_1"/>
    <property type="match status" value="1"/>
</dbReference>
<dbReference type="GO" id="GO:0007018">
    <property type="term" value="P:microtubule-based movement"/>
    <property type="evidence" value="ECO:0007669"/>
    <property type="project" value="InterPro"/>
</dbReference>
<dbReference type="PANTHER" id="PTHR47969:SF15">
    <property type="entry name" value="CHROMOSOME-ASSOCIATED KINESIN KIF4A-RELATED"/>
    <property type="match status" value="1"/>
</dbReference>
<sequence length="1109" mass="124976">MNVCSAGVTYCASGREKDRLLSKIDRFFASSSTASLFPCIQIQKYPFTLLFCSFLCFLFYFICFITLYPFSPFHPFLIPLRMPKDGQPQTATVQVALRIRPLTQRDRAQPRFAASSENDVLKAHDNTVHVVQQHKLFTFDHVFAPQCTQSAIFDAVGDRLVRKFVEGYNVTILAYGQTSSGKTYTMGTEQQLGQFNHEQEGIVPRAASLLFDLLHNADGTRPPSPASSSASSSSGIPPFGKGSLSSRMRPPARLAPQSPRTNANPKFRYSVKVSFIEIYNEELVDLLNSAPPSERPPVTIREDTKGHIYWTGVREMTVHSADDVLSFLQQGTQNRATGATDMNEKSSRSHAILSVTLRQERWSPSATSSTSSSRPTSPKPSNGKASMRGAGGRYAMSEQPPKSSDEAGEWIITTSKFHFVDLAGSERLKRTAAEGDRRKEGININAGLLALGNVISVLGDPAKRNTHIPYRDSKLTRLLQDSLGGNATTLMIACVSPAEYNLPETMNTLQYANRARNIKNKVEKNEVEEWMTTDNIETLRTIIANLKKDMKAGKTTQDHHAHPTVPDDLASPLSGVDFDQIYQEQRMMIADLQRQVEELDGEASVTRERNRVVENELKRVRQQAHGVTPVDPTAFDFSSSDIEFQRFVEPIIEEYEKSIGSLESKISELNSQLAMARAALNHSDFGFEEQAAKLEQYEIVMDDQENQIKKLEGRIAKMIKREQSTESHIQRLEAKLENSHQNAESDEGVLNELRGRLMKFKEMDENTERYIADLERQLAEGDQARKALQEQLRELITKQQETEEELAALQQQVEANEAKQREALNEESHVSENERKRLLQQVSLLQDNVRALQEQTEQREARDKDQLARLQAKLDRVLKERAEEVAAHEEELQRLQATIQRLEASHGQDLTAQERQPTGVGSQAPRRPSLTTIGISNDPEARCNNLRAQFASQQARLTSALDKTESLLATYRSDSRKNAVLMRRVTDLDKQLRAHMDKTESDRYAFEAAWASNASEELLVQAEQEMQVQRVACSKLETKLQKTELALTGSSRPSSSISSSSSTNDRDIEELMHKMDAMMLHPEDKKRLLQMEDDEARYHPPTITTYKDH</sequence>
<feature type="region of interest" description="Disordered" evidence="8">
    <location>
        <begin position="335"/>
        <end position="405"/>
    </location>
</feature>
<dbReference type="SMART" id="SM00129">
    <property type="entry name" value="KISc"/>
    <property type="match status" value="1"/>
</dbReference>
<feature type="compositionally biased region" description="Low complexity" evidence="8">
    <location>
        <begin position="363"/>
        <end position="381"/>
    </location>
</feature>
<feature type="compositionally biased region" description="Low complexity" evidence="8">
    <location>
        <begin position="1050"/>
        <end position="1062"/>
    </location>
</feature>
<dbReference type="GO" id="GO:0003777">
    <property type="term" value="F:microtubule motor activity"/>
    <property type="evidence" value="ECO:0007669"/>
    <property type="project" value="InterPro"/>
</dbReference>
<dbReference type="GO" id="GO:0008017">
    <property type="term" value="F:microtubule binding"/>
    <property type="evidence" value="ECO:0007669"/>
    <property type="project" value="InterPro"/>
</dbReference>
<feature type="binding site" evidence="6">
    <location>
        <begin position="176"/>
        <end position="183"/>
    </location>
    <ligand>
        <name>ATP</name>
        <dbReference type="ChEBI" id="CHEBI:30616"/>
    </ligand>
</feature>
<comment type="similarity">
    <text evidence="6">Belongs to the TRAFAC class myosin-kinesin ATPase superfamily. Kinesin family.</text>
</comment>
<feature type="coiled-coil region" evidence="7">
    <location>
        <begin position="582"/>
        <end position="623"/>
    </location>
</feature>
<dbReference type="GO" id="GO:0051231">
    <property type="term" value="P:spindle elongation"/>
    <property type="evidence" value="ECO:0007669"/>
    <property type="project" value="TreeGrafter"/>
</dbReference>
<name>A0A1X2HIZ2_SYNRA</name>
<dbReference type="Pfam" id="PF00225">
    <property type="entry name" value="Kinesin"/>
    <property type="match status" value="1"/>
</dbReference>
<feature type="transmembrane region" description="Helical" evidence="9">
    <location>
        <begin position="47"/>
        <end position="70"/>
    </location>
</feature>
<dbReference type="InParanoid" id="A0A1X2HIZ2"/>
<evidence type="ECO:0000313" key="11">
    <source>
        <dbReference type="EMBL" id="ORY99009.1"/>
    </source>
</evidence>
<comment type="subcellular location">
    <subcellularLocation>
        <location evidence="1">Cytoplasm</location>
    </subcellularLocation>
</comment>
<evidence type="ECO:0000259" key="10">
    <source>
        <dbReference type="PROSITE" id="PS50067"/>
    </source>
</evidence>
<dbReference type="PANTHER" id="PTHR47969">
    <property type="entry name" value="CHROMOSOME-ASSOCIATED KINESIN KIF4A-RELATED"/>
    <property type="match status" value="1"/>
</dbReference>
<evidence type="ECO:0000256" key="7">
    <source>
        <dbReference type="SAM" id="Coils"/>
    </source>
</evidence>
<feature type="region of interest" description="Disordered" evidence="8">
    <location>
        <begin position="906"/>
        <end position="938"/>
    </location>
</feature>
<dbReference type="EMBL" id="MCGN01000003">
    <property type="protein sequence ID" value="ORY99009.1"/>
    <property type="molecule type" value="Genomic_DNA"/>
</dbReference>
<dbReference type="InterPro" id="IPR036961">
    <property type="entry name" value="Kinesin_motor_dom_sf"/>
</dbReference>
<dbReference type="InterPro" id="IPR027417">
    <property type="entry name" value="P-loop_NTPase"/>
</dbReference>
<dbReference type="InterPro" id="IPR027640">
    <property type="entry name" value="Kinesin-like_fam"/>
</dbReference>
<feature type="region of interest" description="Disordered" evidence="8">
    <location>
        <begin position="1044"/>
        <end position="1071"/>
    </location>
</feature>
<keyword evidence="12" id="KW-1185">Reference proteome</keyword>
<comment type="caution">
    <text evidence="11">The sequence shown here is derived from an EMBL/GenBank/DDBJ whole genome shotgun (WGS) entry which is preliminary data.</text>
</comment>
<keyword evidence="9" id="KW-0812">Transmembrane</keyword>
<dbReference type="Proteomes" id="UP000242180">
    <property type="component" value="Unassembled WGS sequence"/>
</dbReference>
<evidence type="ECO:0000256" key="8">
    <source>
        <dbReference type="SAM" id="MobiDB-lite"/>
    </source>
</evidence>
<dbReference type="InterPro" id="IPR001752">
    <property type="entry name" value="Kinesin_motor_dom"/>
</dbReference>
<evidence type="ECO:0000256" key="6">
    <source>
        <dbReference type="PROSITE-ProRule" id="PRU00283"/>
    </source>
</evidence>
<evidence type="ECO:0000256" key="3">
    <source>
        <dbReference type="ARBA" id="ARBA00022741"/>
    </source>
</evidence>
<dbReference type="GO" id="GO:0016787">
    <property type="term" value="F:hydrolase activity"/>
    <property type="evidence" value="ECO:0007669"/>
    <property type="project" value="UniProtKB-KW"/>
</dbReference>
<evidence type="ECO:0000256" key="9">
    <source>
        <dbReference type="SAM" id="Phobius"/>
    </source>
</evidence>
<keyword evidence="2" id="KW-0963">Cytoplasm</keyword>
<dbReference type="STRING" id="13706.A0A1X2HIZ2"/>
<feature type="compositionally biased region" description="Polar residues" evidence="8">
    <location>
        <begin position="908"/>
        <end position="921"/>
    </location>
</feature>
<dbReference type="Gene3D" id="3.40.850.10">
    <property type="entry name" value="Kinesin motor domain"/>
    <property type="match status" value="1"/>
</dbReference>
<feature type="compositionally biased region" description="Basic and acidic residues" evidence="8">
    <location>
        <begin position="551"/>
        <end position="561"/>
    </location>
</feature>
<evidence type="ECO:0000256" key="4">
    <source>
        <dbReference type="ARBA" id="ARBA00022840"/>
    </source>
</evidence>
<keyword evidence="11" id="KW-0378">Hydrolase</keyword>
<organism evidence="11 12">
    <name type="scientific">Syncephalastrum racemosum</name>
    <name type="common">Filamentous fungus</name>
    <dbReference type="NCBI Taxonomy" id="13706"/>
    <lineage>
        <taxon>Eukaryota</taxon>
        <taxon>Fungi</taxon>
        <taxon>Fungi incertae sedis</taxon>
        <taxon>Mucoromycota</taxon>
        <taxon>Mucoromycotina</taxon>
        <taxon>Mucoromycetes</taxon>
        <taxon>Mucorales</taxon>
        <taxon>Syncephalastraceae</taxon>
        <taxon>Syncephalastrum</taxon>
    </lineage>
</organism>
<evidence type="ECO:0000256" key="5">
    <source>
        <dbReference type="ARBA" id="ARBA00023054"/>
    </source>
</evidence>
<gene>
    <name evidence="11" type="ORF">BCR43DRAFT_523037</name>
</gene>
<keyword evidence="4 6" id="KW-0067">ATP-binding</keyword>
<feature type="region of interest" description="Disordered" evidence="8">
    <location>
        <begin position="218"/>
        <end position="263"/>
    </location>
</feature>
<proteinExistence type="inferred from homology"/>
<dbReference type="SUPFAM" id="SSF52540">
    <property type="entry name" value="P-loop containing nucleoside triphosphate hydrolases"/>
    <property type="match status" value="1"/>
</dbReference>
<feature type="region of interest" description="Disordered" evidence="8">
    <location>
        <begin position="551"/>
        <end position="572"/>
    </location>
</feature>
<keyword evidence="3 6" id="KW-0547">Nucleotide-binding</keyword>
<protein>
    <submittedName>
        <fullName evidence="11">P-loop containing nucleoside triphosphate hydrolase protein</fullName>
    </submittedName>
</protein>
<dbReference type="GO" id="GO:0007052">
    <property type="term" value="P:mitotic spindle organization"/>
    <property type="evidence" value="ECO:0007669"/>
    <property type="project" value="TreeGrafter"/>
</dbReference>